<keyword evidence="6" id="KW-1185">Reference proteome</keyword>
<dbReference type="InterPro" id="IPR040154">
    <property type="entry name" value="Biotinidase/VNN"/>
</dbReference>
<evidence type="ECO:0000259" key="4">
    <source>
        <dbReference type="PROSITE" id="PS50263"/>
    </source>
</evidence>
<evidence type="ECO:0000313" key="5">
    <source>
        <dbReference type="EMBL" id="GBN14980.1"/>
    </source>
</evidence>
<dbReference type="PANTHER" id="PTHR10609:SF27">
    <property type="entry name" value="CN HYDROLASE DOMAIN-CONTAINING PROTEIN-RELATED"/>
    <property type="match status" value="1"/>
</dbReference>
<dbReference type="InterPro" id="IPR043957">
    <property type="entry name" value="Vanin_C"/>
</dbReference>
<feature type="chain" id="PRO_5021331834" evidence="3">
    <location>
        <begin position="25"/>
        <end position="533"/>
    </location>
</feature>
<comment type="caution">
    <text evidence="5">The sequence shown here is derived from an EMBL/GenBank/DDBJ whole genome shotgun (WGS) entry which is preliminary data.</text>
</comment>
<protein>
    <submittedName>
        <fullName evidence="5">Biotinidase</fullName>
    </submittedName>
</protein>
<dbReference type="InterPro" id="IPR036526">
    <property type="entry name" value="C-N_Hydrolase_sf"/>
</dbReference>
<keyword evidence="3" id="KW-0732">Signal</keyword>
<evidence type="ECO:0000256" key="2">
    <source>
        <dbReference type="ARBA" id="ARBA00022801"/>
    </source>
</evidence>
<feature type="domain" description="CN hydrolase" evidence="4">
    <location>
        <begin position="31"/>
        <end position="317"/>
    </location>
</feature>
<name>A0A4Y2LLI1_ARAVE</name>
<dbReference type="EMBL" id="BGPR01005970">
    <property type="protein sequence ID" value="GBN14980.1"/>
    <property type="molecule type" value="Genomic_DNA"/>
</dbReference>
<dbReference type="PROSITE" id="PS50263">
    <property type="entry name" value="CN_HYDROLASE"/>
    <property type="match status" value="1"/>
</dbReference>
<dbReference type="GO" id="GO:0016787">
    <property type="term" value="F:hydrolase activity"/>
    <property type="evidence" value="ECO:0007669"/>
    <property type="project" value="UniProtKB-KW"/>
</dbReference>
<sequence length="533" mass="61447">MKKNEIKLLFAFVVLCTSLPVLNGLDYYTAGVFEIKQTNEPWYSETEIIKKNLDKYFVAAEVAETYKVDMMVYPEQGLFPRINGNKTWSLSYAEDVPDPRREFANPCDQPEEFQNSPILRNLSCLAKEHNFYVVADLTDVKNCEVRFMCDKYNIDYCRTDRNDCPEDGKFNFNTLVVFNRQGLLVVRYHKRHLYFEQGKTTPRDFDNVYFETEFGKFTVDVCFDLLFGEVVKGAESSDVTGLAFPTWWFDHTPLFYFATPYQQAWSMTNKVNLLAANVHDPRLGSLGSGIYSAVKGALVYTHNPDGLSKLLISNVPNSTEYIPQDMSSFDTKFYYISDDESVNELKGEEPRNFRSECGENVLGNASKEITDYRCHQTEVQQYTFVKLVGTQGNINICSNGFCCSLKYTAESMDETFYFGVSGNPLNFYQTFSFGVQSCFLARCEPFNGEDCKNYILKSSTIFRSVEIQGSFDTKYIYPFAINSDIHLTDKDEWHFDKTSTIVYQNLRGNPLLFLCLYGRLYEKDQQLKDQMGK</sequence>
<dbReference type="Pfam" id="PF19018">
    <property type="entry name" value="Vanin_C"/>
    <property type="match status" value="1"/>
</dbReference>
<dbReference type="InterPro" id="IPR003010">
    <property type="entry name" value="C-N_Hydrolase"/>
</dbReference>
<dbReference type="Pfam" id="PF00795">
    <property type="entry name" value="CN_hydrolase"/>
    <property type="match status" value="1"/>
</dbReference>
<dbReference type="Gene3D" id="3.60.110.10">
    <property type="entry name" value="Carbon-nitrogen hydrolase"/>
    <property type="match status" value="1"/>
</dbReference>
<evidence type="ECO:0000256" key="3">
    <source>
        <dbReference type="SAM" id="SignalP"/>
    </source>
</evidence>
<proteinExistence type="inferred from homology"/>
<dbReference type="SUPFAM" id="SSF56317">
    <property type="entry name" value="Carbon-nitrogen hydrolase"/>
    <property type="match status" value="1"/>
</dbReference>
<evidence type="ECO:0000313" key="6">
    <source>
        <dbReference type="Proteomes" id="UP000499080"/>
    </source>
</evidence>
<dbReference type="PANTHER" id="PTHR10609">
    <property type="entry name" value="BIOTINIDASE-RELATED"/>
    <property type="match status" value="1"/>
</dbReference>
<gene>
    <name evidence="5" type="primary">Btd_1</name>
    <name evidence="5" type="ORF">AVEN_233461_1</name>
</gene>
<dbReference type="OrthoDB" id="6412813at2759"/>
<accession>A0A4Y2LLI1</accession>
<feature type="signal peptide" evidence="3">
    <location>
        <begin position="1"/>
        <end position="24"/>
    </location>
</feature>
<dbReference type="Proteomes" id="UP000499080">
    <property type="component" value="Unassembled WGS sequence"/>
</dbReference>
<reference evidence="5 6" key="1">
    <citation type="journal article" date="2019" name="Sci. Rep.">
        <title>Orb-weaving spider Araneus ventricosus genome elucidates the spidroin gene catalogue.</title>
        <authorList>
            <person name="Kono N."/>
            <person name="Nakamura H."/>
            <person name="Ohtoshi R."/>
            <person name="Moran D.A.P."/>
            <person name="Shinohara A."/>
            <person name="Yoshida Y."/>
            <person name="Fujiwara M."/>
            <person name="Mori M."/>
            <person name="Tomita M."/>
            <person name="Arakawa K."/>
        </authorList>
    </citation>
    <scope>NUCLEOTIDE SEQUENCE [LARGE SCALE GENOMIC DNA]</scope>
</reference>
<evidence type="ECO:0000256" key="1">
    <source>
        <dbReference type="ARBA" id="ARBA00008225"/>
    </source>
</evidence>
<keyword evidence="2" id="KW-0378">Hydrolase</keyword>
<organism evidence="5 6">
    <name type="scientific">Araneus ventricosus</name>
    <name type="common">Orbweaver spider</name>
    <name type="synonym">Epeira ventricosa</name>
    <dbReference type="NCBI Taxonomy" id="182803"/>
    <lineage>
        <taxon>Eukaryota</taxon>
        <taxon>Metazoa</taxon>
        <taxon>Ecdysozoa</taxon>
        <taxon>Arthropoda</taxon>
        <taxon>Chelicerata</taxon>
        <taxon>Arachnida</taxon>
        <taxon>Araneae</taxon>
        <taxon>Araneomorphae</taxon>
        <taxon>Entelegynae</taxon>
        <taxon>Araneoidea</taxon>
        <taxon>Araneidae</taxon>
        <taxon>Araneus</taxon>
    </lineage>
</organism>
<comment type="similarity">
    <text evidence="1">Belongs to the carbon-nitrogen hydrolase superfamily. BTD/VNN family.</text>
</comment>
<dbReference type="AlphaFoldDB" id="A0A4Y2LLI1"/>